<dbReference type="PANTHER" id="PTHR11439:SF517">
    <property type="entry name" value="CYSTEINE-RICH RLK (RECEPTOR-LIKE PROTEIN KINASE) 8"/>
    <property type="match status" value="1"/>
</dbReference>
<evidence type="ECO:0000259" key="1">
    <source>
        <dbReference type="Pfam" id="PF07727"/>
    </source>
</evidence>
<keyword evidence="3" id="KW-1185">Reference proteome</keyword>
<evidence type="ECO:0000313" key="2">
    <source>
        <dbReference type="EMBL" id="WVZ06357.1"/>
    </source>
</evidence>
<reference evidence="2 3" key="1">
    <citation type="journal article" date="2023" name="Life. Sci Alliance">
        <title>Evolutionary insights into 3D genome organization and epigenetic landscape of Vigna mungo.</title>
        <authorList>
            <person name="Junaid A."/>
            <person name="Singh B."/>
            <person name="Bhatia S."/>
        </authorList>
    </citation>
    <scope>NUCLEOTIDE SEQUENCE [LARGE SCALE GENOMIC DNA]</scope>
    <source>
        <strain evidence="2">Urdbean</strain>
    </source>
</reference>
<dbReference type="EMBL" id="CP144695">
    <property type="protein sequence ID" value="WVZ06357.1"/>
    <property type="molecule type" value="Genomic_DNA"/>
</dbReference>
<dbReference type="AlphaFoldDB" id="A0AAQ3NAY7"/>
<accession>A0AAQ3NAY7</accession>
<dbReference type="Pfam" id="PF07727">
    <property type="entry name" value="RVT_2"/>
    <property type="match status" value="1"/>
</dbReference>
<sequence length="110" mass="12495">MMSTFDMTDLGKMRYFLGIEVLQNSHGIFICQRKYAQEVLARFNMMECNAVKNPIVSGMKLSKNDAGPKADATLYKQAVGSLMYLTTTRPDLMYVVSLISRFMENPSEIH</sequence>
<name>A0AAQ3NAY7_VIGMU</name>
<gene>
    <name evidence="2" type="ORF">V8G54_019703</name>
</gene>
<dbReference type="PANTHER" id="PTHR11439">
    <property type="entry name" value="GAG-POL-RELATED RETROTRANSPOSON"/>
    <property type="match status" value="1"/>
</dbReference>
<feature type="domain" description="Reverse transcriptase Ty1/copia-type" evidence="1">
    <location>
        <begin position="1"/>
        <end position="56"/>
    </location>
</feature>
<evidence type="ECO:0000313" key="3">
    <source>
        <dbReference type="Proteomes" id="UP001374535"/>
    </source>
</evidence>
<proteinExistence type="predicted"/>
<dbReference type="Proteomes" id="UP001374535">
    <property type="component" value="Chromosome 6"/>
</dbReference>
<protein>
    <recommendedName>
        <fullName evidence="1">Reverse transcriptase Ty1/copia-type domain-containing protein</fullName>
    </recommendedName>
</protein>
<dbReference type="InterPro" id="IPR013103">
    <property type="entry name" value="RVT_2"/>
</dbReference>
<organism evidence="2 3">
    <name type="scientific">Vigna mungo</name>
    <name type="common">Black gram</name>
    <name type="synonym">Phaseolus mungo</name>
    <dbReference type="NCBI Taxonomy" id="3915"/>
    <lineage>
        <taxon>Eukaryota</taxon>
        <taxon>Viridiplantae</taxon>
        <taxon>Streptophyta</taxon>
        <taxon>Embryophyta</taxon>
        <taxon>Tracheophyta</taxon>
        <taxon>Spermatophyta</taxon>
        <taxon>Magnoliopsida</taxon>
        <taxon>eudicotyledons</taxon>
        <taxon>Gunneridae</taxon>
        <taxon>Pentapetalae</taxon>
        <taxon>rosids</taxon>
        <taxon>fabids</taxon>
        <taxon>Fabales</taxon>
        <taxon>Fabaceae</taxon>
        <taxon>Papilionoideae</taxon>
        <taxon>50 kb inversion clade</taxon>
        <taxon>NPAAA clade</taxon>
        <taxon>indigoferoid/millettioid clade</taxon>
        <taxon>Phaseoleae</taxon>
        <taxon>Vigna</taxon>
    </lineage>
</organism>